<dbReference type="Proteomes" id="UP000002357">
    <property type="component" value="Chromosome"/>
</dbReference>
<accession>E2Q2F1</accession>
<proteinExistence type="predicted"/>
<feature type="region of interest" description="Disordered" evidence="1">
    <location>
        <begin position="1"/>
        <end position="130"/>
    </location>
</feature>
<feature type="compositionally biased region" description="Low complexity" evidence="1">
    <location>
        <begin position="50"/>
        <end position="59"/>
    </location>
</feature>
<dbReference type="eggNOG" id="ENOG5033WXY">
    <property type="taxonomic scope" value="Bacteria"/>
</dbReference>
<evidence type="ECO:0000256" key="2">
    <source>
        <dbReference type="SAM" id="Phobius"/>
    </source>
</evidence>
<keyword evidence="2" id="KW-0812">Transmembrane</keyword>
<feature type="compositionally biased region" description="Low complexity" evidence="1">
    <location>
        <begin position="99"/>
        <end position="123"/>
    </location>
</feature>
<dbReference type="EMBL" id="CM000913">
    <property type="protein sequence ID" value="EFG08739.1"/>
    <property type="molecule type" value="Genomic_DNA"/>
</dbReference>
<evidence type="ECO:0000313" key="3">
    <source>
        <dbReference type="EMBL" id="EFG08739.1"/>
    </source>
</evidence>
<evidence type="ECO:0000256" key="1">
    <source>
        <dbReference type="SAM" id="MobiDB-lite"/>
    </source>
</evidence>
<dbReference type="AlphaFoldDB" id="E2Q2F1"/>
<feature type="compositionally biased region" description="Low complexity" evidence="1">
    <location>
        <begin position="169"/>
        <end position="182"/>
    </location>
</feature>
<reference evidence="3 4" key="1">
    <citation type="journal article" date="2010" name="Genome Biol. Evol.">
        <title>The sequence of a 1.8-mb bacterial linear plasmid reveals a rich evolutionary reservoir of secondary metabolic pathways.</title>
        <authorList>
            <person name="Medema M.H."/>
            <person name="Trefzer A."/>
            <person name="Kovalchuk A."/>
            <person name="van den Berg M."/>
            <person name="Mueller U."/>
            <person name="Heijne W."/>
            <person name="Wu L."/>
            <person name="Alam M.T."/>
            <person name="Ronning C.M."/>
            <person name="Nierman W.C."/>
            <person name="Bovenberg R.A.L."/>
            <person name="Breitling R."/>
            <person name="Takano E."/>
        </authorList>
    </citation>
    <scope>NUCLEOTIDE SEQUENCE [LARGE SCALE GENOMIC DNA]</scope>
    <source>
        <strain evidence="4">ATCC 27064 / DSM 738 / JCM 4710 / NBRC 13307 / NCIMB 12785 / NRRL 3585 / VKM Ac-602</strain>
    </source>
</reference>
<keyword evidence="4" id="KW-1185">Reference proteome</keyword>
<feature type="region of interest" description="Disordered" evidence="1">
    <location>
        <begin position="154"/>
        <end position="198"/>
    </location>
</feature>
<organism evidence="3 4">
    <name type="scientific">Streptomyces clavuligerus</name>
    <dbReference type="NCBI Taxonomy" id="1901"/>
    <lineage>
        <taxon>Bacteria</taxon>
        <taxon>Bacillati</taxon>
        <taxon>Actinomycetota</taxon>
        <taxon>Actinomycetes</taxon>
        <taxon>Kitasatosporales</taxon>
        <taxon>Streptomycetaceae</taxon>
        <taxon>Streptomyces</taxon>
    </lineage>
</organism>
<name>E2Q2F1_STRCL</name>
<keyword evidence="2" id="KW-1133">Transmembrane helix</keyword>
<feature type="compositionally biased region" description="Gly residues" evidence="1">
    <location>
        <begin position="1"/>
        <end position="23"/>
    </location>
</feature>
<evidence type="ECO:0000313" key="4">
    <source>
        <dbReference type="Proteomes" id="UP000002357"/>
    </source>
</evidence>
<feature type="transmembrane region" description="Helical" evidence="2">
    <location>
        <begin position="134"/>
        <end position="154"/>
    </location>
</feature>
<sequence length="371" mass="37696">MRGMSFGQGGPSHGSDGQGGDPYGSGQHNPYSGGRQGEERQGPYGGQQGAPGPYQGQPNQPNPYGPGAGQPNPYGQPQPYPGYPQQGGPGQPQPPQQQPRPQAAQQPPAASTTPDWAALADASAARDRRKRRTLIGGAAVAAVAVAATAAGVLLTSGDDGTKDNRGGQSARPSTSGGTSPGPTGAPKPPPTAQEIVADEKLDTAPLTVDTLFPGRRMTAGDRAYTKSTVARADACSAVTQGGLGDVLERNGCDQVFRATYTRGKISVTVGVAVFGLEREAKKAIEQSKGNIAPLKAKGGPDFCKGGPVCRFTANSYGRYAYFTTTGLTGGKPVKKGDEAAFKAGDDVAETVFRGLVGRGETKASAAAGATG</sequence>
<dbReference type="STRING" id="1901.BB341_10350"/>
<keyword evidence="2" id="KW-0472">Membrane</keyword>
<gene>
    <name evidence="3" type="ORF">SCLAV_3667</name>
</gene>
<protein>
    <submittedName>
        <fullName evidence="3">PAT1 multi-domain protein</fullName>
    </submittedName>
</protein>